<evidence type="ECO:0008006" key="3">
    <source>
        <dbReference type="Google" id="ProtNLM"/>
    </source>
</evidence>
<reference evidence="1" key="1">
    <citation type="journal article" date="2019" name="bioRxiv">
        <title>The Genome of the Zebra Mussel, Dreissena polymorpha: A Resource for Invasive Species Research.</title>
        <authorList>
            <person name="McCartney M.A."/>
            <person name="Auch B."/>
            <person name="Kono T."/>
            <person name="Mallez S."/>
            <person name="Zhang Y."/>
            <person name="Obille A."/>
            <person name="Becker A."/>
            <person name="Abrahante J.E."/>
            <person name="Garbe J."/>
            <person name="Badalamenti J.P."/>
            <person name="Herman A."/>
            <person name="Mangelson H."/>
            <person name="Liachko I."/>
            <person name="Sullivan S."/>
            <person name="Sone E.D."/>
            <person name="Koren S."/>
            <person name="Silverstein K.A.T."/>
            <person name="Beckman K.B."/>
            <person name="Gohl D.M."/>
        </authorList>
    </citation>
    <scope>NUCLEOTIDE SEQUENCE</scope>
    <source>
        <strain evidence="1">Duluth1</strain>
        <tissue evidence="1">Whole animal</tissue>
    </source>
</reference>
<dbReference type="PANTHER" id="PTHR45713:SF6">
    <property type="entry name" value="F5_8 TYPE C DOMAIN-CONTAINING PROTEIN"/>
    <property type="match status" value="1"/>
</dbReference>
<sequence length="107" mass="12062">MNRSLEGEVHRKVRIYIDTFRIVNSYQFESPLQTSDAVNVALGKPANQTDTHGIYTADRAVDGNTSGDLDRDSSCTHTVSLNASSWWVNLQNIFLIRSVKIYNRITS</sequence>
<dbReference type="SUPFAM" id="SSF49785">
    <property type="entry name" value="Galactose-binding domain-like"/>
    <property type="match status" value="1"/>
</dbReference>
<feature type="non-terminal residue" evidence="1">
    <location>
        <position position="107"/>
    </location>
</feature>
<dbReference type="Gene3D" id="2.60.120.260">
    <property type="entry name" value="Galactose-binding domain-like"/>
    <property type="match status" value="1"/>
</dbReference>
<evidence type="ECO:0000313" key="2">
    <source>
        <dbReference type="Proteomes" id="UP000828390"/>
    </source>
</evidence>
<accession>A0A9D4K717</accession>
<gene>
    <name evidence="1" type="ORF">DPMN_107494</name>
</gene>
<evidence type="ECO:0000313" key="1">
    <source>
        <dbReference type="EMBL" id="KAH3834175.1"/>
    </source>
</evidence>
<reference evidence="1" key="2">
    <citation type="submission" date="2020-11" db="EMBL/GenBank/DDBJ databases">
        <authorList>
            <person name="McCartney M.A."/>
            <person name="Auch B."/>
            <person name="Kono T."/>
            <person name="Mallez S."/>
            <person name="Becker A."/>
            <person name="Gohl D.M."/>
            <person name="Silverstein K.A.T."/>
            <person name="Koren S."/>
            <person name="Bechman K.B."/>
            <person name="Herman A."/>
            <person name="Abrahante J.E."/>
            <person name="Garbe J."/>
        </authorList>
    </citation>
    <scope>NUCLEOTIDE SEQUENCE</scope>
    <source>
        <strain evidence="1">Duluth1</strain>
        <tissue evidence="1">Whole animal</tissue>
    </source>
</reference>
<dbReference type="InterPro" id="IPR051941">
    <property type="entry name" value="BG_Antigen-Binding_Lectin"/>
</dbReference>
<dbReference type="AlphaFoldDB" id="A0A9D4K717"/>
<dbReference type="Proteomes" id="UP000828390">
    <property type="component" value="Unassembled WGS sequence"/>
</dbReference>
<keyword evidence="2" id="KW-1185">Reference proteome</keyword>
<dbReference type="InterPro" id="IPR008979">
    <property type="entry name" value="Galactose-bd-like_sf"/>
</dbReference>
<organism evidence="1 2">
    <name type="scientific">Dreissena polymorpha</name>
    <name type="common">Zebra mussel</name>
    <name type="synonym">Mytilus polymorpha</name>
    <dbReference type="NCBI Taxonomy" id="45954"/>
    <lineage>
        <taxon>Eukaryota</taxon>
        <taxon>Metazoa</taxon>
        <taxon>Spiralia</taxon>
        <taxon>Lophotrochozoa</taxon>
        <taxon>Mollusca</taxon>
        <taxon>Bivalvia</taxon>
        <taxon>Autobranchia</taxon>
        <taxon>Heteroconchia</taxon>
        <taxon>Euheterodonta</taxon>
        <taxon>Imparidentia</taxon>
        <taxon>Neoheterodontei</taxon>
        <taxon>Myida</taxon>
        <taxon>Dreissenoidea</taxon>
        <taxon>Dreissenidae</taxon>
        <taxon>Dreissena</taxon>
    </lineage>
</organism>
<comment type="caution">
    <text evidence="1">The sequence shown here is derived from an EMBL/GenBank/DDBJ whole genome shotgun (WGS) entry which is preliminary data.</text>
</comment>
<proteinExistence type="predicted"/>
<name>A0A9D4K717_DREPO</name>
<dbReference type="EMBL" id="JAIWYP010000004">
    <property type="protein sequence ID" value="KAH3834175.1"/>
    <property type="molecule type" value="Genomic_DNA"/>
</dbReference>
<dbReference type="PANTHER" id="PTHR45713">
    <property type="entry name" value="FTP DOMAIN-CONTAINING PROTEIN"/>
    <property type="match status" value="1"/>
</dbReference>
<protein>
    <recommendedName>
        <fullName evidence="3">F5/8 type C domain-containing protein</fullName>
    </recommendedName>
</protein>